<evidence type="ECO:0000259" key="3">
    <source>
        <dbReference type="PROSITE" id="PS51186"/>
    </source>
</evidence>
<evidence type="ECO:0000256" key="2">
    <source>
        <dbReference type="ARBA" id="ARBA00023315"/>
    </source>
</evidence>
<organism evidence="4 5">
    <name type="scientific">Candidatus Mcinerneyibacterium aminivorans</name>
    <dbReference type="NCBI Taxonomy" id="2703815"/>
    <lineage>
        <taxon>Bacteria</taxon>
        <taxon>Candidatus Macinerneyibacteriota</taxon>
        <taxon>Candidatus Mcinerneyibacteria</taxon>
        <taxon>Candidatus Mcinerneyibacteriales</taxon>
        <taxon>Candidatus Mcinerneyibacteriaceae</taxon>
        <taxon>Candidatus Mcinerneyibacterium</taxon>
    </lineage>
</organism>
<sequence>MKIKKIDKSSELDKYGIESVVKFLHKHLEEYGDKKKAIREAINYSFSEKEGKGGFLLLGLEKDKIIGAVVINKTGMKHYIPENILVYISTHKKRRGQGLGTKLMKKTIEETSGNIALHVEEDNPAVGLYKKLGFETKYLEMRYRKD</sequence>
<comment type="caution">
    <text evidence="4">The sequence shown here is derived from an EMBL/GenBank/DDBJ whole genome shotgun (WGS) entry which is preliminary data.</text>
</comment>
<keyword evidence="1" id="KW-0808">Transferase</keyword>
<dbReference type="AlphaFoldDB" id="A0A5D0MDA0"/>
<dbReference type="Proteomes" id="UP000324143">
    <property type="component" value="Unassembled WGS sequence"/>
</dbReference>
<dbReference type="InterPro" id="IPR051556">
    <property type="entry name" value="N-term/lysine_N-AcTrnsfr"/>
</dbReference>
<dbReference type="PANTHER" id="PTHR42919">
    <property type="entry name" value="N-ALPHA-ACETYLTRANSFERASE"/>
    <property type="match status" value="1"/>
</dbReference>
<dbReference type="EMBL" id="VSIX01000029">
    <property type="protein sequence ID" value="TYB31744.1"/>
    <property type="molecule type" value="Genomic_DNA"/>
</dbReference>
<dbReference type="InterPro" id="IPR016181">
    <property type="entry name" value="Acyl_CoA_acyltransferase"/>
</dbReference>
<dbReference type="SUPFAM" id="SSF55729">
    <property type="entry name" value="Acyl-CoA N-acyltransferases (Nat)"/>
    <property type="match status" value="1"/>
</dbReference>
<reference evidence="4" key="1">
    <citation type="submission" date="2019-08" db="EMBL/GenBank/DDBJ databases">
        <title>Genomic characterization of a novel candidate phylum (ARYD3) from a high temperature, high salinity tertiary oil reservoir in north central Oklahoma, USA.</title>
        <authorList>
            <person name="Youssef N.H."/>
            <person name="Yadav A."/>
            <person name="Elshahed M.S."/>
        </authorList>
    </citation>
    <scope>NUCLEOTIDE SEQUENCE [LARGE SCALE GENOMIC DNA]</scope>
    <source>
        <strain evidence="4">ARYD3</strain>
    </source>
</reference>
<evidence type="ECO:0000313" key="5">
    <source>
        <dbReference type="Proteomes" id="UP000324143"/>
    </source>
</evidence>
<accession>A0A5D0MDA0</accession>
<protein>
    <submittedName>
        <fullName evidence="4">GNAT family N-acetyltransferase</fullName>
    </submittedName>
</protein>
<dbReference type="InterPro" id="IPR000182">
    <property type="entry name" value="GNAT_dom"/>
</dbReference>
<keyword evidence="2" id="KW-0012">Acyltransferase</keyword>
<proteinExistence type="predicted"/>
<evidence type="ECO:0000256" key="1">
    <source>
        <dbReference type="ARBA" id="ARBA00022679"/>
    </source>
</evidence>
<gene>
    <name evidence="4" type="ORF">FXF47_02420</name>
</gene>
<evidence type="ECO:0000313" key="4">
    <source>
        <dbReference type="EMBL" id="TYB31744.1"/>
    </source>
</evidence>
<dbReference type="Gene3D" id="3.40.630.30">
    <property type="match status" value="1"/>
</dbReference>
<keyword evidence="5" id="KW-1185">Reference proteome</keyword>
<feature type="domain" description="N-acetyltransferase" evidence="3">
    <location>
        <begin position="10"/>
        <end position="146"/>
    </location>
</feature>
<dbReference type="Pfam" id="PF13508">
    <property type="entry name" value="Acetyltransf_7"/>
    <property type="match status" value="1"/>
</dbReference>
<dbReference type="PROSITE" id="PS51186">
    <property type="entry name" value="GNAT"/>
    <property type="match status" value="1"/>
</dbReference>
<dbReference type="PANTHER" id="PTHR42919:SF8">
    <property type="entry name" value="N-ALPHA-ACETYLTRANSFERASE 50"/>
    <property type="match status" value="1"/>
</dbReference>
<dbReference type="GO" id="GO:0016747">
    <property type="term" value="F:acyltransferase activity, transferring groups other than amino-acyl groups"/>
    <property type="evidence" value="ECO:0007669"/>
    <property type="project" value="InterPro"/>
</dbReference>
<dbReference type="CDD" id="cd04301">
    <property type="entry name" value="NAT_SF"/>
    <property type="match status" value="1"/>
</dbReference>
<name>A0A5D0MDA0_9BACT</name>